<protein>
    <recommendedName>
        <fullName evidence="3">NmrA-like domain-containing protein</fullName>
    </recommendedName>
</protein>
<evidence type="ECO:0000259" key="3">
    <source>
        <dbReference type="Pfam" id="PF05368"/>
    </source>
</evidence>
<evidence type="ECO:0000256" key="1">
    <source>
        <dbReference type="ARBA" id="ARBA00006328"/>
    </source>
</evidence>
<dbReference type="Gene3D" id="3.90.25.10">
    <property type="entry name" value="UDP-galactose 4-epimerase, domain 1"/>
    <property type="match status" value="1"/>
</dbReference>
<evidence type="ECO:0000313" key="4">
    <source>
        <dbReference type="EMBL" id="KAL1864543.1"/>
    </source>
</evidence>
<accession>A0ABR3WLQ7</accession>
<name>A0ABR3WLQ7_9PEZI</name>
<dbReference type="SUPFAM" id="SSF51735">
    <property type="entry name" value="NAD(P)-binding Rossmann-fold domains"/>
    <property type="match status" value="1"/>
</dbReference>
<dbReference type="EMBL" id="JAWRVE010000067">
    <property type="protein sequence ID" value="KAL1864543.1"/>
    <property type="molecule type" value="Genomic_DNA"/>
</dbReference>
<keyword evidence="5" id="KW-1185">Reference proteome</keyword>
<evidence type="ECO:0000313" key="5">
    <source>
        <dbReference type="Proteomes" id="UP001583177"/>
    </source>
</evidence>
<dbReference type="PANTHER" id="PTHR42748">
    <property type="entry name" value="NITROGEN METABOLITE REPRESSION PROTEIN NMRA FAMILY MEMBER"/>
    <property type="match status" value="1"/>
</dbReference>
<dbReference type="InterPro" id="IPR051164">
    <property type="entry name" value="NmrA-like_oxidored"/>
</dbReference>
<reference evidence="4 5" key="1">
    <citation type="journal article" date="2024" name="IMA Fungus">
        <title>IMA Genome - F19 : A genome assembly and annotation guide to empower mycologists, including annotated draft genome sequences of Ceratocystis pirilliformis, Diaporthe australafricana, Fusarium ophioides, Paecilomyces lecythidis, and Sporothrix stenoceras.</title>
        <authorList>
            <person name="Aylward J."/>
            <person name="Wilson A.M."/>
            <person name="Visagie C.M."/>
            <person name="Spraker J."/>
            <person name="Barnes I."/>
            <person name="Buitendag C."/>
            <person name="Ceriani C."/>
            <person name="Del Mar Angel L."/>
            <person name="du Plessis D."/>
            <person name="Fuchs T."/>
            <person name="Gasser K."/>
            <person name="Kramer D."/>
            <person name="Li W."/>
            <person name="Munsamy K."/>
            <person name="Piso A."/>
            <person name="Price J.L."/>
            <person name="Sonnekus B."/>
            <person name="Thomas C."/>
            <person name="van der Nest A."/>
            <person name="van Dijk A."/>
            <person name="van Heerden A."/>
            <person name="van Vuuren N."/>
            <person name="Yilmaz N."/>
            <person name="Duong T.A."/>
            <person name="van der Merwe N.A."/>
            <person name="Wingfield M.J."/>
            <person name="Wingfield B.D."/>
        </authorList>
    </citation>
    <scope>NUCLEOTIDE SEQUENCE [LARGE SCALE GENOMIC DNA]</scope>
    <source>
        <strain evidence="4 5">CMW 18300</strain>
    </source>
</reference>
<dbReference type="Gene3D" id="3.40.50.720">
    <property type="entry name" value="NAD(P)-binding Rossmann-like Domain"/>
    <property type="match status" value="1"/>
</dbReference>
<keyword evidence="2" id="KW-0521">NADP</keyword>
<dbReference type="Proteomes" id="UP001583177">
    <property type="component" value="Unassembled WGS sequence"/>
</dbReference>
<proteinExistence type="inferred from homology"/>
<evidence type="ECO:0000256" key="2">
    <source>
        <dbReference type="ARBA" id="ARBA00022857"/>
    </source>
</evidence>
<feature type="domain" description="NmrA-like" evidence="3">
    <location>
        <begin position="5"/>
        <end position="278"/>
    </location>
</feature>
<comment type="caution">
    <text evidence="4">The sequence shown here is derived from an EMBL/GenBank/DDBJ whole genome shotgun (WGS) entry which is preliminary data.</text>
</comment>
<comment type="similarity">
    <text evidence="1">Belongs to the NmrA-type oxidoreductase family.</text>
</comment>
<dbReference type="InterPro" id="IPR036291">
    <property type="entry name" value="NAD(P)-bd_dom_sf"/>
</dbReference>
<dbReference type="InterPro" id="IPR008030">
    <property type="entry name" value="NmrA-like"/>
</dbReference>
<sequence length="323" mass="35523">MQTERNVLVIGATGKQARSTIKFLLKPDEPASQDIKFKVLALTRDTSSASARQLLERNKEHAANISLVQGDLNKPDSIQRVFEDARSSDGRGIWGVFVVLAYPGLGESADGEIRQGKLLADLALEAQVKAFVYSSSIQVGPSKDDAVDNSHRGKVEIEEYCMGLGSKGLNWIIIRPGFFMENFDGLLGALAVSAMRAGLDKDTTITLIVSRISRTDPNYVCYILVAKFPKASEDIGRVAAGVFWHHDQYLHKALAITSEVVTMEEISESYKRGTGEPIPAAPALVGRVLLKLNAAVQNVYVTRDRKVWIDERSTDSFRSGWPR</sequence>
<gene>
    <name evidence="4" type="ORF">Daus18300_007558</name>
</gene>
<organism evidence="4 5">
    <name type="scientific">Diaporthe australafricana</name>
    <dbReference type="NCBI Taxonomy" id="127596"/>
    <lineage>
        <taxon>Eukaryota</taxon>
        <taxon>Fungi</taxon>
        <taxon>Dikarya</taxon>
        <taxon>Ascomycota</taxon>
        <taxon>Pezizomycotina</taxon>
        <taxon>Sordariomycetes</taxon>
        <taxon>Sordariomycetidae</taxon>
        <taxon>Diaporthales</taxon>
        <taxon>Diaporthaceae</taxon>
        <taxon>Diaporthe</taxon>
    </lineage>
</organism>
<dbReference type="Pfam" id="PF05368">
    <property type="entry name" value="NmrA"/>
    <property type="match status" value="1"/>
</dbReference>
<dbReference type="PANTHER" id="PTHR42748:SF7">
    <property type="entry name" value="NMRA LIKE REDOX SENSOR 1-RELATED"/>
    <property type="match status" value="1"/>
</dbReference>